<dbReference type="InterPro" id="IPR000073">
    <property type="entry name" value="AB_hydrolase_1"/>
</dbReference>
<accession>A0ABS7K3U1</accession>
<dbReference type="PRINTS" id="PR00412">
    <property type="entry name" value="EPOXHYDRLASE"/>
</dbReference>
<sequence length="286" mass="32561">METSLITGKKTINGIEVYYEYYNHPTSKETVVLIHGFLSSLFSFRQLVPLLKERFSIVSVDLPPFGKSGHSAKYQYTFKNMAKTVVELLDNLGIPDYHLVGHSMGGQIVLNILSHFPAHAKKAVLLCSSGYSKRAKQSLILASYLPFFYLMIKVYLARSGIEKNLRNVVYDQNLIDDEMRQGYMNPFLENSIFKGLTGLLRHREGDLPPEILHQIQTPCLLIWGEYDKVVPLQIGKRLAQDLPNSTLTVLKDTGHLVPEERPQVVFQHIKNFIFEGEKEKENTSGF</sequence>
<dbReference type="Pfam" id="PF00561">
    <property type="entry name" value="Abhydrolase_1"/>
    <property type="match status" value="1"/>
</dbReference>
<dbReference type="Proteomes" id="UP000769780">
    <property type="component" value="Unassembled WGS sequence"/>
</dbReference>
<gene>
    <name evidence="2" type="ORF">H0185_08905</name>
</gene>
<dbReference type="PRINTS" id="PR00111">
    <property type="entry name" value="ABHYDROLASE"/>
</dbReference>
<dbReference type="PANTHER" id="PTHR43798:SF33">
    <property type="entry name" value="HYDROLASE, PUTATIVE (AFU_ORTHOLOGUE AFUA_2G14860)-RELATED"/>
    <property type="match status" value="1"/>
</dbReference>
<dbReference type="SUPFAM" id="SSF53474">
    <property type="entry name" value="alpha/beta-Hydrolases"/>
    <property type="match status" value="1"/>
</dbReference>
<comment type="caution">
    <text evidence="2">The sequence shown here is derived from an EMBL/GenBank/DDBJ whole genome shotgun (WGS) entry which is preliminary data.</text>
</comment>
<evidence type="ECO:0000259" key="1">
    <source>
        <dbReference type="Pfam" id="PF00561"/>
    </source>
</evidence>
<dbReference type="RefSeq" id="WP_221873153.1">
    <property type="nucleotide sequence ID" value="NZ_JACWFH010000009.1"/>
</dbReference>
<name>A0ABS7K3U1_9BACI</name>
<dbReference type="PANTHER" id="PTHR43798">
    <property type="entry name" value="MONOACYLGLYCEROL LIPASE"/>
    <property type="match status" value="1"/>
</dbReference>
<evidence type="ECO:0000313" key="2">
    <source>
        <dbReference type="EMBL" id="MBY0096926.1"/>
    </source>
</evidence>
<dbReference type="GO" id="GO:0016787">
    <property type="term" value="F:hydrolase activity"/>
    <property type="evidence" value="ECO:0007669"/>
    <property type="project" value="UniProtKB-KW"/>
</dbReference>
<dbReference type="InterPro" id="IPR050266">
    <property type="entry name" value="AB_hydrolase_sf"/>
</dbReference>
<dbReference type="Gene3D" id="3.40.50.1820">
    <property type="entry name" value="alpha/beta hydrolase"/>
    <property type="match status" value="1"/>
</dbReference>
<dbReference type="EMBL" id="JACWFH010000009">
    <property type="protein sequence ID" value="MBY0096926.1"/>
    <property type="molecule type" value="Genomic_DNA"/>
</dbReference>
<keyword evidence="2" id="KW-0378">Hydrolase</keyword>
<reference evidence="2 3" key="1">
    <citation type="submission" date="2020-07" db="EMBL/GenBank/DDBJ databases">
        <title>Fungal Genomes of the International Space Station.</title>
        <authorList>
            <person name="Seuylemezian A."/>
            <person name="Singh N.K."/>
            <person name="Wood J."/>
            <person name="Venkateswaran K."/>
        </authorList>
    </citation>
    <scope>NUCLEOTIDE SEQUENCE [LARGE SCALE GENOMIC DNA]</scope>
    <source>
        <strain evidence="2 3">PL-B2</strain>
    </source>
</reference>
<dbReference type="InterPro" id="IPR029058">
    <property type="entry name" value="AB_hydrolase_fold"/>
</dbReference>
<proteinExistence type="predicted"/>
<keyword evidence="3" id="KW-1185">Reference proteome</keyword>
<evidence type="ECO:0000313" key="3">
    <source>
        <dbReference type="Proteomes" id="UP000769780"/>
    </source>
</evidence>
<feature type="domain" description="AB hydrolase-1" evidence="1">
    <location>
        <begin position="30"/>
        <end position="262"/>
    </location>
</feature>
<dbReference type="InterPro" id="IPR000639">
    <property type="entry name" value="Epox_hydrolase-like"/>
</dbReference>
<organism evidence="2 3">
    <name type="scientific">Mesobacillus maritimus</name>
    <dbReference type="NCBI Taxonomy" id="1643336"/>
    <lineage>
        <taxon>Bacteria</taxon>
        <taxon>Bacillati</taxon>
        <taxon>Bacillota</taxon>
        <taxon>Bacilli</taxon>
        <taxon>Bacillales</taxon>
        <taxon>Bacillaceae</taxon>
        <taxon>Mesobacillus</taxon>
    </lineage>
</organism>
<protein>
    <submittedName>
        <fullName evidence="2">Alpha/beta hydrolase</fullName>
    </submittedName>
</protein>